<feature type="compositionally biased region" description="Polar residues" evidence="6">
    <location>
        <begin position="431"/>
        <end position="444"/>
    </location>
</feature>
<evidence type="ECO:0000256" key="5">
    <source>
        <dbReference type="ARBA" id="ARBA00049274"/>
    </source>
</evidence>
<name>A0A6A3MHP6_9STRA</name>
<keyword evidence="1" id="KW-0436">Ligase</keyword>
<dbReference type="PANTHER" id="PTHR12241:SF145">
    <property type="entry name" value="TUBULIN POLYGLUTAMYLASE TTLL5"/>
    <property type="match status" value="1"/>
</dbReference>
<dbReference type="SUPFAM" id="SSF56059">
    <property type="entry name" value="Glutathione synthetase ATP-binding domain-like"/>
    <property type="match status" value="1"/>
</dbReference>
<evidence type="ECO:0000256" key="1">
    <source>
        <dbReference type="ARBA" id="ARBA00022598"/>
    </source>
</evidence>
<dbReference type="EMBL" id="QXFW01000033">
    <property type="protein sequence ID" value="KAE9029090.1"/>
    <property type="molecule type" value="Genomic_DNA"/>
</dbReference>
<dbReference type="Proteomes" id="UP000460718">
    <property type="component" value="Unassembled WGS sequence"/>
</dbReference>
<gene>
    <name evidence="7" type="ORF">PF011_g1239</name>
</gene>
<dbReference type="GO" id="GO:0005524">
    <property type="term" value="F:ATP binding"/>
    <property type="evidence" value="ECO:0007669"/>
    <property type="project" value="UniProtKB-KW"/>
</dbReference>
<dbReference type="GO" id="GO:0000226">
    <property type="term" value="P:microtubule cytoskeleton organization"/>
    <property type="evidence" value="ECO:0007669"/>
    <property type="project" value="TreeGrafter"/>
</dbReference>
<accession>A0A6A3MHP6</accession>
<evidence type="ECO:0000256" key="4">
    <source>
        <dbReference type="ARBA" id="ARBA00041448"/>
    </source>
</evidence>
<comment type="caution">
    <text evidence="7">The sequence shown here is derived from an EMBL/GenBank/DDBJ whole genome shotgun (WGS) entry which is preliminary data.</text>
</comment>
<evidence type="ECO:0000256" key="6">
    <source>
        <dbReference type="SAM" id="MobiDB-lite"/>
    </source>
</evidence>
<proteinExistence type="predicted"/>
<keyword evidence="2" id="KW-0547">Nucleotide-binding</keyword>
<organism evidence="7 8">
    <name type="scientific">Phytophthora fragariae</name>
    <dbReference type="NCBI Taxonomy" id="53985"/>
    <lineage>
        <taxon>Eukaryota</taxon>
        <taxon>Sar</taxon>
        <taxon>Stramenopiles</taxon>
        <taxon>Oomycota</taxon>
        <taxon>Peronosporomycetes</taxon>
        <taxon>Peronosporales</taxon>
        <taxon>Peronosporaceae</taxon>
        <taxon>Phytophthora</taxon>
    </lineage>
</organism>
<dbReference type="AlphaFoldDB" id="A0A6A3MHP6"/>
<dbReference type="PANTHER" id="PTHR12241">
    <property type="entry name" value="TUBULIN POLYGLUTAMYLASE"/>
    <property type="match status" value="1"/>
</dbReference>
<evidence type="ECO:0000256" key="3">
    <source>
        <dbReference type="ARBA" id="ARBA00022840"/>
    </source>
</evidence>
<dbReference type="Pfam" id="PF03133">
    <property type="entry name" value="TTL"/>
    <property type="match status" value="1"/>
</dbReference>
<evidence type="ECO:0000313" key="7">
    <source>
        <dbReference type="EMBL" id="KAE9029090.1"/>
    </source>
</evidence>
<reference evidence="7 8" key="1">
    <citation type="submission" date="2018-09" db="EMBL/GenBank/DDBJ databases">
        <title>Genomic investigation of the strawberry pathogen Phytophthora fragariae indicates pathogenicity is determined by transcriptional variation in three key races.</title>
        <authorList>
            <person name="Adams T.M."/>
            <person name="Armitage A.D."/>
            <person name="Sobczyk M.K."/>
            <person name="Bates H.J."/>
            <person name="Dunwell J.M."/>
            <person name="Nellist C.F."/>
            <person name="Harrison R.J."/>
        </authorList>
    </citation>
    <scope>NUCLEOTIDE SEQUENCE [LARGE SCALE GENOMIC DNA]</scope>
    <source>
        <strain evidence="7 8">SCRP245</strain>
    </source>
</reference>
<sequence>MQQEPEVKRQPTVFVLVSKIDPSSQPVLFFPYPTSVQLERQCPAGYEVREISANESDLRLTFAGTKRFLYNAITNSLRATNVRKTTPTNTWNIFWGEHLKAQDYAALLPFQRVNHFPGSFELGRKDCLCAHLLRMRKKHPTAYADVIPETFLTANDYDKQQFLTRFHAEPSVVWILKPPNLSCGRGIKLVSASTHAAPKLSKKKAYVVQRYVADPFLINGLKFDLRVYVAVTSYDPLRIYLFHDGLVRFCTEKYSMSKSSLKNPFGHLTNYSINKKNAAAFQKNQDDAQADEAHALSSSKWSLQMLFKYLRDQGRARELASFQQALEDLIVKTLIAVEDKLASACSVSSTRCNGFELYGFDVLLEGESMKPRLLEVNVFPSLSSSSPMDKRIKTVLVSDLFQLIGIPFVDARREAHQMDKAKQDRLHGIKQTRQSSASGATTSILRKEKEAQRRRRTLDQLHGSASSMTMNQIEGEDLQLVKEMEEELHRCGHFKRIFPTPHSFDKYSELFDTLRYRNLLCMRWLQYTNQDGARRLPPTGKK</sequence>
<evidence type="ECO:0000256" key="2">
    <source>
        <dbReference type="ARBA" id="ARBA00022741"/>
    </source>
</evidence>
<dbReference type="Gene3D" id="3.30.470.20">
    <property type="entry name" value="ATP-grasp fold, B domain"/>
    <property type="match status" value="1"/>
</dbReference>
<dbReference type="GO" id="GO:0015631">
    <property type="term" value="F:tubulin binding"/>
    <property type="evidence" value="ECO:0007669"/>
    <property type="project" value="TreeGrafter"/>
</dbReference>
<comment type="catalytic activity">
    <reaction evidence="5">
        <text>L-glutamyl-[protein] + L-glutamate + ATP = gamma-L-glutamyl-L-glutamyl-[protein] + ADP + phosphate + H(+)</text>
        <dbReference type="Rhea" id="RHEA:60144"/>
        <dbReference type="Rhea" id="RHEA-COMP:10208"/>
        <dbReference type="Rhea" id="RHEA-COMP:15517"/>
        <dbReference type="ChEBI" id="CHEBI:15378"/>
        <dbReference type="ChEBI" id="CHEBI:29973"/>
        <dbReference type="ChEBI" id="CHEBI:29985"/>
        <dbReference type="ChEBI" id="CHEBI:30616"/>
        <dbReference type="ChEBI" id="CHEBI:43474"/>
        <dbReference type="ChEBI" id="CHEBI:143622"/>
        <dbReference type="ChEBI" id="CHEBI:456216"/>
    </reaction>
    <physiologicalReaction direction="left-to-right" evidence="5">
        <dbReference type="Rhea" id="RHEA:60145"/>
    </physiologicalReaction>
</comment>
<dbReference type="InterPro" id="IPR004344">
    <property type="entry name" value="TTL/TTLL_fam"/>
</dbReference>
<evidence type="ECO:0000313" key="8">
    <source>
        <dbReference type="Proteomes" id="UP000460718"/>
    </source>
</evidence>
<feature type="region of interest" description="Disordered" evidence="6">
    <location>
        <begin position="421"/>
        <end position="456"/>
    </location>
</feature>
<keyword evidence="3" id="KW-0067">ATP-binding</keyword>
<protein>
    <recommendedName>
        <fullName evidence="4">Tubulin--tyrosine ligase-like protein 5</fullName>
    </recommendedName>
</protein>
<dbReference type="PROSITE" id="PS51221">
    <property type="entry name" value="TTL"/>
    <property type="match status" value="1"/>
</dbReference>
<dbReference type="GO" id="GO:0070740">
    <property type="term" value="F:tubulin-glutamic acid ligase activity"/>
    <property type="evidence" value="ECO:0007669"/>
    <property type="project" value="TreeGrafter"/>
</dbReference>
<dbReference type="GO" id="GO:0036064">
    <property type="term" value="C:ciliary basal body"/>
    <property type="evidence" value="ECO:0007669"/>
    <property type="project" value="TreeGrafter"/>
</dbReference>